<reference evidence="2 3" key="1">
    <citation type="journal article" date="2013" name="Curr. Biol.">
        <title>The Genome of the Foraminiferan Reticulomyxa filosa.</title>
        <authorList>
            <person name="Glockner G."/>
            <person name="Hulsmann N."/>
            <person name="Schleicher M."/>
            <person name="Noegel A.A."/>
            <person name="Eichinger L."/>
            <person name="Gallinger C."/>
            <person name="Pawlowski J."/>
            <person name="Sierra R."/>
            <person name="Euteneuer U."/>
            <person name="Pillet L."/>
            <person name="Moustafa A."/>
            <person name="Platzer M."/>
            <person name="Groth M."/>
            <person name="Szafranski K."/>
            <person name="Schliwa M."/>
        </authorList>
    </citation>
    <scope>NUCLEOTIDE SEQUENCE [LARGE SCALE GENOMIC DNA]</scope>
</reference>
<evidence type="ECO:0000256" key="1">
    <source>
        <dbReference type="SAM" id="MobiDB-lite"/>
    </source>
</evidence>
<keyword evidence="3" id="KW-1185">Reference proteome</keyword>
<proteinExistence type="predicted"/>
<organism evidence="2 3">
    <name type="scientific">Reticulomyxa filosa</name>
    <dbReference type="NCBI Taxonomy" id="46433"/>
    <lineage>
        <taxon>Eukaryota</taxon>
        <taxon>Sar</taxon>
        <taxon>Rhizaria</taxon>
        <taxon>Retaria</taxon>
        <taxon>Foraminifera</taxon>
        <taxon>Monothalamids</taxon>
        <taxon>Reticulomyxidae</taxon>
        <taxon>Reticulomyxa</taxon>
    </lineage>
</organism>
<sequence length="56" mass="6758">MIKKMEKKKEKKNEKKEKKKILTTESPQTWSCLKAMEQKEKKIIIIIMKRLLPKNS</sequence>
<protein>
    <submittedName>
        <fullName evidence="2">Uncharacterized protein</fullName>
    </submittedName>
</protein>
<dbReference type="Proteomes" id="UP000023152">
    <property type="component" value="Unassembled WGS sequence"/>
</dbReference>
<comment type="caution">
    <text evidence="2">The sequence shown here is derived from an EMBL/GenBank/DDBJ whole genome shotgun (WGS) entry which is preliminary data.</text>
</comment>
<dbReference type="EMBL" id="ASPP01027757">
    <property type="protein sequence ID" value="ETO05812.1"/>
    <property type="molecule type" value="Genomic_DNA"/>
</dbReference>
<feature type="region of interest" description="Disordered" evidence="1">
    <location>
        <begin position="1"/>
        <end position="22"/>
    </location>
</feature>
<dbReference type="AlphaFoldDB" id="X6LXE5"/>
<evidence type="ECO:0000313" key="2">
    <source>
        <dbReference type="EMBL" id="ETO05812.1"/>
    </source>
</evidence>
<name>X6LXE5_RETFI</name>
<accession>X6LXE5</accession>
<gene>
    <name evidence="2" type="ORF">RFI_31586</name>
</gene>
<evidence type="ECO:0000313" key="3">
    <source>
        <dbReference type="Proteomes" id="UP000023152"/>
    </source>
</evidence>
<feature type="compositionally biased region" description="Basic and acidic residues" evidence="1">
    <location>
        <begin position="7"/>
        <end position="22"/>
    </location>
</feature>